<name>A0AA37BW71_9ACTN</name>
<dbReference type="Proteomes" id="UP001051844">
    <property type="component" value="Unassembled WGS sequence"/>
</dbReference>
<keyword evidence="1" id="KW-0449">Lipoprotein</keyword>
<reference evidence="1" key="1">
    <citation type="submission" date="2022-09" db="EMBL/GenBank/DDBJ databases">
        <title>Whole genome shotgun sequence of Streptomyces albidoflavus NBRC 12854.</title>
        <authorList>
            <person name="Komaki H."/>
            <person name="Tamura T."/>
        </authorList>
    </citation>
    <scope>NUCLEOTIDE SEQUENCE</scope>
    <source>
        <strain evidence="1">NBRC 12854</strain>
    </source>
</reference>
<organism evidence="1 2">
    <name type="scientific">Streptomyces albidoflavus</name>
    <dbReference type="NCBI Taxonomy" id="1886"/>
    <lineage>
        <taxon>Bacteria</taxon>
        <taxon>Bacillati</taxon>
        <taxon>Actinomycetota</taxon>
        <taxon>Actinomycetes</taxon>
        <taxon>Kitasatosporales</taxon>
        <taxon>Streptomycetaceae</taxon>
        <taxon>Streptomyces</taxon>
        <taxon>Streptomyces albidoflavus group</taxon>
    </lineage>
</organism>
<dbReference type="EMBL" id="BNDZ01000005">
    <property type="protein sequence ID" value="GHI45822.1"/>
    <property type="molecule type" value="Genomic_DNA"/>
</dbReference>
<protein>
    <submittedName>
        <fullName evidence="1">Lipoprotein</fullName>
    </submittedName>
</protein>
<proteinExistence type="predicted"/>
<dbReference type="AlphaFoldDB" id="A0AA37BW71"/>
<evidence type="ECO:0000313" key="2">
    <source>
        <dbReference type="Proteomes" id="UP001051844"/>
    </source>
</evidence>
<sequence length="259" mass="27053">MTVISPGSHPLGRARKAAPRTTALCAGLVAGITALTGCSSPDPDEGTNGVGKLSAAQIHAKAKKAAGASATVRLTGSLISEGETFKLDMQLKEDGGLGKVTSKNGEFQLMRVGEQLFLKARADFWTHDKGDGKSTEADSEAADKLDGMFVKVPEGDPAYKQLTTFTDKDVLLEGLLTLHGKVATGDRGSVGGTRTIAVSGDGGAGGTLDVSLEGTAYPLRLTRAGDAGELRMRDWNEKFTLKAPAEDEMVDYGRELPSD</sequence>
<gene>
    <name evidence="1" type="ORF">ScoT_19960</name>
</gene>
<comment type="caution">
    <text evidence="1">The sequence shown here is derived from an EMBL/GenBank/DDBJ whole genome shotgun (WGS) entry which is preliminary data.</text>
</comment>
<accession>A0AA37BW71</accession>
<evidence type="ECO:0000313" key="1">
    <source>
        <dbReference type="EMBL" id="GHI45822.1"/>
    </source>
</evidence>